<feature type="region of interest" description="Disordered" evidence="1">
    <location>
        <begin position="25"/>
        <end position="46"/>
    </location>
</feature>
<dbReference type="AlphaFoldDB" id="A0A6J7IA32"/>
<dbReference type="EMBL" id="CAFBMK010000140">
    <property type="protein sequence ID" value="CAB4927394.1"/>
    <property type="molecule type" value="Genomic_DNA"/>
</dbReference>
<accession>A0A6J7IA32</accession>
<organism evidence="2">
    <name type="scientific">freshwater metagenome</name>
    <dbReference type="NCBI Taxonomy" id="449393"/>
    <lineage>
        <taxon>unclassified sequences</taxon>
        <taxon>metagenomes</taxon>
        <taxon>ecological metagenomes</taxon>
    </lineage>
</organism>
<sequence length="46" mass="4950">MAGRVGRRPKPRLGHVSMYSAYAGPSATGTSRSWAAVARTTSERTR</sequence>
<gene>
    <name evidence="2" type="ORF">UFOPK3564_02175</name>
</gene>
<proteinExistence type="predicted"/>
<evidence type="ECO:0000313" key="2">
    <source>
        <dbReference type="EMBL" id="CAB4927394.1"/>
    </source>
</evidence>
<reference evidence="2" key="1">
    <citation type="submission" date="2020-05" db="EMBL/GenBank/DDBJ databases">
        <authorList>
            <person name="Chiriac C."/>
            <person name="Salcher M."/>
            <person name="Ghai R."/>
            <person name="Kavagutti S V."/>
        </authorList>
    </citation>
    <scope>NUCLEOTIDE SEQUENCE</scope>
</reference>
<evidence type="ECO:0000256" key="1">
    <source>
        <dbReference type="SAM" id="MobiDB-lite"/>
    </source>
</evidence>
<name>A0A6J7IA32_9ZZZZ</name>
<protein>
    <submittedName>
        <fullName evidence="2">Unannotated protein</fullName>
    </submittedName>
</protein>